<name>A0ABW3L3S8_9BACI</name>
<sequence>MKAQVVENMQLKELEVKDLTAVSEWLHNMNEKDEHFVAWLASDENTIYEQIWTLTQFKDPLAYIAWDDDRIIGFLGLLPFFDQKLCRLLGPFASENPKEVMEGLWEKASLTVQVHFDAVKVASFRANTELVEFCERHQFHLYNIEKTLFLDTSSYSPKGLDAAKVVDVTEEDREAIDALHPNAAYYTTKEMMTNAHQPGNKLWAYQHDGKLVGYLYFETVLPGREGEICFINVDTEVRNQKIGSTLIDHALQHAFMVEELDAVTISVRTTNEGAEKLYHQFDFRELNTIYAYEKLFQEPILQNPFH</sequence>
<evidence type="ECO:0000313" key="3">
    <source>
        <dbReference type="Proteomes" id="UP001596990"/>
    </source>
</evidence>
<protein>
    <submittedName>
        <fullName evidence="2">GNAT family N-acetyltransferase</fullName>
        <ecNumber evidence="2">2.3.1.-</ecNumber>
    </submittedName>
</protein>
<dbReference type="EMBL" id="JBHTKL010000005">
    <property type="protein sequence ID" value="MFD1020016.1"/>
    <property type="molecule type" value="Genomic_DNA"/>
</dbReference>
<dbReference type="InterPro" id="IPR016181">
    <property type="entry name" value="Acyl_CoA_acyltransferase"/>
</dbReference>
<proteinExistence type="predicted"/>
<reference evidence="3" key="1">
    <citation type="journal article" date="2019" name="Int. J. Syst. Evol. Microbiol.">
        <title>The Global Catalogue of Microorganisms (GCM) 10K type strain sequencing project: providing services to taxonomists for standard genome sequencing and annotation.</title>
        <authorList>
            <consortium name="The Broad Institute Genomics Platform"/>
            <consortium name="The Broad Institute Genome Sequencing Center for Infectious Disease"/>
            <person name="Wu L."/>
            <person name="Ma J."/>
        </authorList>
    </citation>
    <scope>NUCLEOTIDE SEQUENCE [LARGE SCALE GENOMIC DNA]</scope>
    <source>
        <strain evidence="3">CCUG 56607</strain>
    </source>
</reference>
<dbReference type="PROSITE" id="PS51186">
    <property type="entry name" value="GNAT"/>
    <property type="match status" value="1"/>
</dbReference>
<keyword evidence="3" id="KW-1185">Reference proteome</keyword>
<feature type="domain" description="N-acetyltransferase" evidence="1">
    <location>
        <begin position="163"/>
        <end position="298"/>
    </location>
</feature>
<evidence type="ECO:0000259" key="1">
    <source>
        <dbReference type="PROSITE" id="PS51186"/>
    </source>
</evidence>
<dbReference type="Gene3D" id="3.40.630.30">
    <property type="match status" value="1"/>
</dbReference>
<keyword evidence="2" id="KW-0808">Transferase</keyword>
<evidence type="ECO:0000313" key="2">
    <source>
        <dbReference type="EMBL" id="MFD1020016.1"/>
    </source>
</evidence>
<dbReference type="SUPFAM" id="SSF55729">
    <property type="entry name" value="Acyl-CoA N-acyltransferases (Nat)"/>
    <property type="match status" value="2"/>
</dbReference>
<comment type="caution">
    <text evidence="2">The sequence shown here is derived from an EMBL/GenBank/DDBJ whole genome shotgun (WGS) entry which is preliminary data.</text>
</comment>
<dbReference type="Pfam" id="PF00583">
    <property type="entry name" value="Acetyltransf_1"/>
    <property type="match status" value="1"/>
</dbReference>
<organism evidence="2 3">
    <name type="scientific">Thalassobacillus hwangdonensis</name>
    <dbReference type="NCBI Taxonomy" id="546108"/>
    <lineage>
        <taxon>Bacteria</taxon>
        <taxon>Bacillati</taxon>
        <taxon>Bacillota</taxon>
        <taxon>Bacilli</taxon>
        <taxon>Bacillales</taxon>
        <taxon>Bacillaceae</taxon>
        <taxon>Thalassobacillus</taxon>
    </lineage>
</organism>
<keyword evidence="2" id="KW-0012">Acyltransferase</keyword>
<dbReference type="InterPro" id="IPR000182">
    <property type="entry name" value="GNAT_dom"/>
</dbReference>
<dbReference type="EC" id="2.3.1.-" evidence="2"/>
<gene>
    <name evidence="2" type="ORF">ACFQ2J_12590</name>
</gene>
<dbReference type="CDD" id="cd04301">
    <property type="entry name" value="NAT_SF"/>
    <property type="match status" value="1"/>
</dbReference>
<dbReference type="GO" id="GO:0016746">
    <property type="term" value="F:acyltransferase activity"/>
    <property type="evidence" value="ECO:0007669"/>
    <property type="project" value="UniProtKB-KW"/>
</dbReference>
<accession>A0ABW3L3S8</accession>
<dbReference type="Proteomes" id="UP001596990">
    <property type="component" value="Unassembled WGS sequence"/>
</dbReference>